<comment type="subcellular location">
    <subcellularLocation>
        <location evidence="1 7">Cell membrane</location>
        <topology evidence="1 7">Multi-pass membrane protein</topology>
    </subcellularLocation>
</comment>
<feature type="domain" description="ABC transmembrane type-1" evidence="9">
    <location>
        <begin position="87"/>
        <end position="267"/>
    </location>
</feature>
<dbReference type="PANTHER" id="PTHR30151:SF38">
    <property type="entry name" value="ALIPHATIC SULFONATES TRANSPORT PERMEASE PROTEIN SSUC-RELATED"/>
    <property type="match status" value="1"/>
</dbReference>
<accession>A0ABU4BYM5</accession>
<evidence type="ECO:0000256" key="8">
    <source>
        <dbReference type="SAM" id="MobiDB-lite"/>
    </source>
</evidence>
<reference evidence="10 11" key="1">
    <citation type="submission" date="2023-10" db="EMBL/GenBank/DDBJ databases">
        <title>Development of a sustainable strategy for remediation of hydrocarbon-contaminated territories based on the waste exchange concept.</title>
        <authorList>
            <person name="Krivoruchko A."/>
        </authorList>
    </citation>
    <scope>NUCLEOTIDE SEQUENCE [LARGE SCALE GENOMIC DNA]</scope>
    <source>
        <strain evidence="10 11">IEGM 1203</strain>
    </source>
</reference>
<sequence>MTNVETAPKPIANRPDRSRVTDAESAPSMRVRIAGSPLVFRLAFLVTVLVLWMIASSTVLSSVLPSVPDTFSALGDLLTGSQFYDQMWLTVRRVLGGFAIAYVAAFAIGTAMGRSKRCEAFFELFVVTGMSQPGIFIAMIILIGLGLKESSAIIAIGYLAIPMVTVNIWQGTKRLDTDLQEMSQVFGYSRFAQFRHVILPQLAGPAITAARQAFGVAWKYVVMIELLGLSDGVGYQVNRAFQLYDLTSVIAWTIGFMIFVALFEYIALRPLERWAFLWRERPMGKFVGTKKIVNEDGADHA</sequence>
<proteinExistence type="inferred from homology"/>
<keyword evidence="6 7" id="KW-0472">Membrane</keyword>
<dbReference type="InterPro" id="IPR000515">
    <property type="entry name" value="MetI-like"/>
</dbReference>
<evidence type="ECO:0000256" key="4">
    <source>
        <dbReference type="ARBA" id="ARBA00022692"/>
    </source>
</evidence>
<dbReference type="InterPro" id="IPR035906">
    <property type="entry name" value="MetI-like_sf"/>
</dbReference>
<comment type="similarity">
    <text evidence="7">Belongs to the binding-protein-dependent transport system permease family.</text>
</comment>
<evidence type="ECO:0000256" key="7">
    <source>
        <dbReference type="RuleBase" id="RU363032"/>
    </source>
</evidence>
<feature type="transmembrane region" description="Helical" evidence="7">
    <location>
        <begin position="151"/>
        <end position="169"/>
    </location>
</feature>
<name>A0ABU4BYM5_RHOGO</name>
<dbReference type="PANTHER" id="PTHR30151">
    <property type="entry name" value="ALKANE SULFONATE ABC TRANSPORTER-RELATED, MEMBRANE SUBUNIT"/>
    <property type="match status" value="1"/>
</dbReference>
<evidence type="ECO:0000259" key="9">
    <source>
        <dbReference type="PROSITE" id="PS50928"/>
    </source>
</evidence>
<dbReference type="EMBL" id="JAWLKB010000010">
    <property type="protein sequence ID" value="MDV6269297.1"/>
    <property type="molecule type" value="Genomic_DNA"/>
</dbReference>
<dbReference type="CDD" id="cd06261">
    <property type="entry name" value="TM_PBP2"/>
    <property type="match status" value="1"/>
</dbReference>
<evidence type="ECO:0000313" key="11">
    <source>
        <dbReference type="Proteomes" id="UP001185927"/>
    </source>
</evidence>
<dbReference type="Proteomes" id="UP001185927">
    <property type="component" value="Unassembled WGS sequence"/>
</dbReference>
<dbReference type="Pfam" id="PF00528">
    <property type="entry name" value="BPD_transp_1"/>
    <property type="match status" value="1"/>
</dbReference>
<feature type="transmembrane region" description="Helical" evidence="7">
    <location>
        <begin position="94"/>
        <end position="112"/>
    </location>
</feature>
<evidence type="ECO:0000256" key="3">
    <source>
        <dbReference type="ARBA" id="ARBA00022475"/>
    </source>
</evidence>
<comment type="caution">
    <text evidence="10">The sequence shown here is derived from an EMBL/GenBank/DDBJ whole genome shotgun (WGS) entry which is preliminary data.</text>
</comment>
<feature type="transmembrane region" description="Helical" evidence="7">
    <location>
        <begin position="38"/>
        <end position="55"/>
    </location>
</feature>
<gene>
    <name evidence="10" type="ORF">R3Q16_22025</name>
</gene>
<keyword evidence="3" id="KW-1003">Cell membrane</keyword>
<dbReference type="RefSeq" id="WP_317543761.1">
    <property type="nucleotide sequence ID" value="NZ_JAWLKB010000010.1"/>
</dbReference>
<dbReference type="Gene3D" id="1.10.3720.10">
    <property type="entry name" value="MetI-like"/>
    <property type="match status" value="1"/>
</dbReference>
<keyword evidence="4 7" id="KW-0812">Transmembrane</keyword>
<dbReference type="PROSITE" id="PS50928">
    <property type="entry name" value="ABC_TM1"/>
    <property type="match status" value="1"/>
</dbReference>
<feature type="region of interest" description="Disordered" evidence="8">
    <location>
        <begin position="1"/>
        <end position="23"/>
    </location>
</feature>
<dbReference type="SUPFAM" id="SSF161098">
    <property type="entry name" value="MetI-like"/>
    <property type="match status" value="1"/>
</dbReference>
<evidence type="ECO:0000256" key="1">
    <source>
        <dbReference type="ARBA" id="ARBA00004651"/>
    </source>
</evidence>
<keyword evidence="5 7" id="KW-1133">Transmembrane helix</keyword>
<evidence type="ECO:0000256" key="6">
    <source>
        <dbReference type="ARBA" id="ARBA00023136"/>
    </source>
</evidence>
<feature type="transmembrane region" description="Helical" evidence="7">
    <location>
        <begin position="249"/>
        <end position="268"/>
    </location>
</feature>
<organism evidence="10 11">
    <name type="scientific">Rhodococcus globerulus</name>
    <dbReference type="NCBI Taxonomy" id="33008"/>
    <lineage>
        <taxon>Bacteria</taxon>
        <taxon>Bacillati</taxon>
        <taxon>Actinomycetota</taxon>
        <taxon>Actinomycetes</taxon>
        <taxon>Mycobacteriales</taxon>
        <taxon>Nocardiaceae</taxon>
        <taxon>Rhodococcus</taxon>
    </lineage>
</organism>
<evidence type="ECO:0000256" key="2">
    <source>
        <dbReference type="ARBA" id="ARBA00022448"/>
    </source>
</evidence>
<feature type="transmembrane region" description="Helical" evidence="7">
    <location>
        <begin position="124"/>
        <end position="145"/>
    </location>
</feature>
<keyword evidence="11" id="KW-1185">Reference proteome</keyword>
<evidence type="ECO:0000256" key="5">
    <source>
        <dbReference type="ARBA" id="ARBA00022989"/>
    </source>
</evidence>
<protein>
    <submittedName>
        <fullName evidence="10">ABC transporter permease subunit</fullName>
    </submittedName>
</protein>
<keyword evidence="2 7" id="KW-0813">Transport</keyword>
<evidence type="ECO:0000313" key="10">
    <source>
        <dbReference type="EMBL" id="MDV6269297.1"/>
    </source>
</evidence>